<dbReference type="Proteomes" id="UP001283361">
    <property type="component" value="Unassembled WGS sequence"/>
</dbReference>
<accession>A0AAE0ZJR1</accession>
<sequence>MLLGLLTGPCDETLATGLYHGGHYQAAESGQLRGGKQPRGDPGWARRDKEKRIFGHTGRAIQYGSDKWVLIGLGWTRETQGSRLGEIAGHEERGGETEGERGIDGVRFDFIFQLEETIAETMGTHYLILGQADTKVINEAASFQRIPQFRQSGGIKFRLEAIVKKRISLRIAHLAVSRNPRHFLDSDGSPREAPTRDSTLRFTLGHPVPHTLTIRPPHGPTLSHPTPGSASRNIACLQTWNTTLRQPSYKPTPLKSCTLWLRNYPRASARLALPEPQCRYLWCLSPSDHGYLSLPRSRHAQDTQDKDPPAN</sequence>
<evidence type="ECO:0000313" key="2">
    <source>
        <dbReference type="EMBL" id="KAK3770196.1"/>
    </source>
</evidence>
<feature type="region of interest" description="Disordered" evidence="1">
    <location>
        <begin position="209"/>
        <end position="228"/>
    </location>
</feature>
<name>A0AAE0ZJR1_9GAST</name>
<gene>
    <name evidence="2" type="ORF">RRG08_038707</name>
</gene>
<reference evidence="2" key="1">
    <citation type="journal article" date="2023" name="G3 (Bethesda)">
        <title>A reference genome for the long-term kleptoplast-retaining sea slug Elysia crispata morphotype clarki.</title>
        <authorList>
            <person name="Eastman K.E."/>
            <person name="Pendleton A.L."/>
            <person name="Shaikh M.A."/>
            <person name="Suttiyut T."/>
            <person name="Ogas R."/>
            <person name="Tomko P."/>
            <person name="Gavelis G."/>
            <person name="Widhalm J.R."/>
            <person name="Wisecaver J.H."/>
        </authorList>
    </citation>
    <scope>NUCLEOTIDE SEQUENCE</scope>
    <source>
        <strain evidence="2">ECLA1</strain>
    </source>
</reference>
<protein>
    <submittedName>
        <fullName evidence="2">Uncharacterized protein</fullName>
    </submittedName>
</protein>
<organism evidence="2 3">
    <name type="scientific">Elysia crispata</name>
    <name type="common">lettuce slug</name>
    <dbReference type="NCBI Taxonomy" id="231223"/>
    <lineage>
        <taxon>Eukaryota</taxon>
        <taxon>Metazoa</taxon>
        <taxon>Spiralia</taxon>
        <taxon>Lophotrochozoa</taxon>
        <taxon>Mollusca</taxon>
        <taxon>Gastropoda</taxon>
        <taxon>Heterobranchia</taxon>
        <taxon>Euthyneura</taxon>
        <taxon>Panpulmonata</taxon>
        <taxon>Sacoglossa</taxon>
        <taxon>Placobranchoidea</taxon>
        <taxon>Plakobranchidae</taxon>
        <taxon>Elysia</taxon>
    </lineage>
</organism>
<evidence type="ECO:0000256" key="1">
    <source>
        <dbReference type="SAM" id="MobiDB-lite"/>
    </source>
</evidence>
<dbReference type="EMBL" id="JAWDGP010003865">
    <property type="protein sequence ID" value="KAK3770196.1"/>
    <property type="molecule type" value="Genomic_DNA"/>
</dbReference>
<proteinExistence type="predicted"/>
<comment type="caution">
    <text evidence="2">The sequence shown here is derived from an EMBL/GenBank/DDBJ whole genome shotgun (WGS) entry which is preliminary data.</text>
</comment>
<dbReference type="AlphaFoldDB" id="A0AAE0ZJR1"/>
<evidence type="ECO:0000313" key="3">
    <source>
        <dbReference type="Proteomes" id="UP001283361"/>
    </source>
</evidence>
<keyword evidence="3" id="KW-1185">Reference proteome</keyword>